<feature type="non-terminal residue" evidence="1">
    <location>
        <position position="1"/>
    </location>
</feature>
<name>A0A6J4LUD6_9GAMM</name>
<dbReference type="EMBL" id="CADCUA010000508">
    <property type="protein sequence ID" value="CAA9340178.1"/>
    <property type="molecule type" value="Genomic_DNA"/>
</dbReference>
<gene>
    <name evidence="1" type="ORF">AVDCRST_MAG71-2215</name>
</gene>
<accession>A0A6J4LUD6</accession>
<feature type="non-terminal residue" evidence="1">
    <location>
        <position position="183"/>
    </location>
</feature>
<organism evidence="1">
    <name type="scientific">uncultured Lysobacter sp</name>
    <dbReference type="NCBI Taxonomy" id="271060"/>
    <lineage>
        <taxon>Bacteria</taxon>
        <taxon>Pseudomonadati</taxon>
        <taxon>Pseudomonadota</taxon>
        <taxon>Gammaproteobacteria</taxon>
        <taxon>Lysobacterales</taxon>
        <taxon>Lysobacteraceae</taxon>
        <taxon>Lysobacter</taxon>
        <taxon>environmental samples</taxon>
    </lineage>
</organism>
<protein>
    <submittedName>
        <fullName evidence="1">Uncharacterized protein</fullName>
    </submittedName>
</protein>
<reference evidence="1" key="1">
    <citation type="submission" date="2020-02" db="EMBL/GenBank/DDBJ databases">
        <authorList>
            <person name="Meier V. D."/>
        </authorList>
    </citation>
    <scope>NUCLEOTIDE SEQUENCE</scope>
    <source>
        <strain evidence="1">AVDCRST_MAG71</strain>
    </source>
</reference>
<evidence type="ECO:0000313" key="1">
    <source>
        <dbReference type="EMBL" id="CAA9340178.1"/>
    </source>
</evidence>
<sequence length="183" mass="20417">WTRGQGSWRCLRSPAWASCRPARTVQVRQRLRQRLALRQQRSSWCGMAKRPPAIPSIRRWRPQAPHARGGWLACSRTSPWLRSMPPASVARRTPPLPSLALAAWLSARTTREGRRSSSLSACVATIAAAPSWSSGTATPCRRSPRRCARAPSRRCPKANTDVISAWLRRPMVPSRRSCRCSAG</sequence>
<dbReference type="AlphaFoldDB" id="A0A6J4LUD6"/>
<proteinExistence type="predicted"/>